<evidence type="ECO:0000313" key="2">
    <source>
        <dbReference type="EMBL" id="MDM4019436.1"/>
    </source>
</evidence>
<feature type="transmembrane region" description="Helical" evidence="1">
    <location>
        <begin position="61"/>
        <end position="82"/>
    </location>
</feature>
<accession>A0ABT7PSY5</accession>
<dbReference type="EMBL" id="JASZZN010000053">
    <property type="protein sequence ID" value="MDM4019436.1"/>
    <property type="molecule type" value="Genomic_DNA"/>
</dbReference>
<reference evidence="2 3" key="1">
    <citation type="submission" date="2023-06" db="EMBL/GenBank/DDBJ databases">
        <title>Roseiconus lacunae JC819 isolated from Gulf of Mannar region, Tamil Nadu.</title>
        <authorList>
            <person name="Pk S."/>
            <person name="Ch S."/>
            <person name="Ch V.R."/>
        </authorList>
    </citation>
    <scope>NUCLEOTIDE SEQUENCE [LARGE SCALE GENOMIC DNA]</scope>
    <source>
        <strain evidence="2 3">JC819</strain>
    </source>
</reference>
<protein>
    <submittedName>
        <fullName evidence="2">Uncharacterized protein</fullName>
    </submittedName>
</protein>
<comment type="caution">
    <text evidence="2">The sequence shown here is derived from an EMBL/GenBank/DDBJ whole genome shotgun (WGS) entry which is preliminary data.</text>
</comment>
<keyword evidence="1" id="KW-1133">Transmembrane helix</keyword>
<proteinExistence type="predicted"/>
<evidence type="ECO:0000256" key="1">
    <source>
        <dbReference type="SAM" id="Phobius"/>
    </source>
</evidence>
<evidence type="ECO:0000313" key="3">
    <source>
        <dbReference type="Proteomes" id="UP001239462"/>
    </source>
</evidence>
<keyword evidence="1" id="KW-0812">Transmembrane</keyword>
<feature type="transmembrane region" description="Helical" evidence="1">
    <location>
        <begin position="6"/>
        <end position="22"/>
    </location>
</feature>
<keyword evidence="3" id="KW-1185">Reference proteome</keyword>
<dbReference type="Proteomes" id="UP001239462">
    <property type="component" value="Unassembled WGS sequence"/>
</dbReference>
<dbReference type="RefSeq" id="WP_289167568.1">
    <property type="nucleotide sequence ID" value="NZ_JASZZN010000053.1"/>
</dbReference>
<keyword evidence="1" id="KW-0472">Membrane</keyword>
<gene>
    <name evidence="2" type="ORF">QTN89_28545</name>
</gene>
<sequence length="83" mass="9412">MSTWALVLVSIGVVSIVVSLARRRHSAGDDSLIGVHQGMTDERIAENIGHRRWREDSKLGIKYGLAFITLGIAWQLILFLFWY</sequence>
<name>A0ABT7PSY5_9BACT</name>
<organism evidence="2 3">
    <name type="scientific">Roseiconus lacunae</name>
    <dbReference type="NCBI Taxonomy" id="2605694"/>
    <lineage>
        <taxon>Bacteria</taxon>
        <taxon>Pseudomonadati</taxon>
        <taxon>Planctomycetota</taxon>
        <taxon>Planctomycetia</taxon>
        <taxon>Pirellulales</taxon>
        <taxon>Pirellulaceae</taxon>
        <taxon>Roseiconus</taxon>
    </lineage>
</organism>